<keyword evidence="2" id="KW-0812">Transmembrane</keyword>
<feature type="compositionally biased region" description="Gly residues" evidence="1">
    <location>
        <begin position="210"/>
        <end position="223"/>
    </location>
</feature>
<feature type="transmembrane region" description="Helical" evidence="2">
    <location>
        <begin position="390"/>
        <end position="409"/>
    </location>
</feature>
<evidence type="ECO:0000256" key="2">
    <source>
        <dbReference type="SAM" id="Phobius"/>
    </source>
</evidence>
<gene>
    <name evidence="3" type="ORF">BXZ70DRAFT_942665</name>
</gene>
<proteinExistence type="predicted"/>
<dbReference type="AlphaFoldDB" id="A0A8K0UMW0"/>
<protein>
    <submittedName>
        <fullName evidence="3">Uncharacterized protein</fullName>
    </submittedName>
</protein>
<dbReference type="OrthoDB" id="2646225at2759"/>
<accession>A0A8K0UMW0</accession>
<evidence type="ECO:0000313" key="3">
    <source>
        <dbReference type="EMBL" id="KAH8099629.1"/>
    </source>
</evidence>
<feature type="region of interest" description="Disordered" evidence="1">
    <location>
        <begin position="188"/>
        <end position="226"/>
    </location>
</feature>
<evidence type="ECO:0000313" key="4">
    <source>
        <dbReference type="Proteomes" id="UP000813824"/>
    </source>
</evidence>
<keyword evidence="2" id="KW-1133">Transmembrane helix</keyword>
<evidence type="ECO:0000256" key="1">
    <source>
        <dbReference type="SAM" id="MobiDB-lite"/>
    </source>
</evidence>
<reference evidence="3" key="1">
    <citation type="journal article" date="2021" name="New Phytol.">
        <title>Evolutionary innovations through gain and loss of genes in the ectomycorrhizal Boletales.</title>
        <authorList>
            <person name="Wu G."/>
            <person name="Miyauchi S."/>
            <person name="Morin E."/>
            <person name="Kuo A."/>
            <person name="Drula E."/>
            <person name="Varga T."/>
            <person name="Kohler A."/>
            <person name="Feng B."/>
            <person name="Cao Y."/>
            <person name="Lipzen A."/>
            <person name="Daum C."/>
            <person name="Hundley H."/>
            <person name="Pangilinan J."/>
            <person name="Johnson J."/>
            <person name="Barry K."/>
            <person name="LaButti K."/>
            <person name="Ng V."/>
            <person name="Ahrendt S."/>
            <person name="Min B."/>
            <person name="Choi I.G."/>
            <person name="Park H."/>
            <person name="Plett J.M."/>
            <person name="Magnuson J."/>
            <person name="Spatafora J.W."/>
            <person name="Nagy L.G."/>
            <person name="Henrissat B."/>
            <person name="Grigoriev I.V."/>
            <person name="Yang Z.L."/>
            <person name="Xu J."/>
            <person name="Martin F.M."/>
        </authorList>
    </citation>
    <scope>NUCLEOTIDE SEQUENCE</scope>
    <source>
        <strain evidence="3">KKN 215</strain>
    </source>
</reference>
<dbReference type="Proteomes" id="UP000813824">
    <property type="component" value="Unassembled WGS sequence"/>
</dbReference>
<keyword evidence="2" id="KW-0472">Membrane</keyword>
<dbReference type="EMBL" id="JAEVFJ010000019">
    <property type="protein sequence ID" value="KAH8099629.1"/>
    <property type="molecule type" value="Genomic_DNA"/>
</dbReference>
<comment type="caution">
    <text evidence="3">The sequence shown here is derived from an EMBL/GenBank/DDBJ whole genome shotgun (WGS) entry which is preliminary data.</text>
</comment>
<name>A0A8K0UMW0_9AGAR</name>
<sequence length="474" mass="49972">MVTPIGAVHKDDVWNFSDPTVLDISVSANNFGQAAAVAWVENFLHVPYSFQVTNGPNYIVPTPLELPYDIAAHWMSDIAILKPVCRWASATPSSQRLDPSSSNVSFSFPDEDVSLTYSMSMQEASITTIQYRDFTSMVGTVENTLESGVTLWSVSSCRGDNCQGGQVVITPQAGEFANVTVIHASASDTGGDPFAGGQAGGAADDDGGDTPDGGGDTPDGGGDTTDDESLIFTDVAFLLCQPNAVIDTREVLHDGHGNLTVLDTSYPRQGNLNETQTKVLLSNILRQLSSAGGPAITVGSSALGSESQVSLFFGRNVTATAGKIRLPAQIKFPPPPPPLGLLPIENITETYARMVQSAAKVLLDGAFSVDNVPARVLTEQVTFSSSVPHMIVSTVLVAVSLVVVVVSHFRKSKPSFTLFNIAASLEGSEIPRMAGRVREEAGLNARESDMVKMLGKKAVIVGSKGDGGVVLNLQ</sequence>
<keyword evidence="4" id="KW-1185">Reference proteome</keyword>
<organism evidence="3 4">
    <name type="scientific">Cristinia sonorae</name>
    <dbReference type="NCBI Taxonomy" id="1940300"/>
    <lineage>
        <taxon>Eukaryota</taxon>
        <taxon>Fungi</taxon>
        <taxon>Dikarya</taxon>
        <taxon>Basidiomycota</taxon>
        <taxon>Agaricomycotina</taxon>
        <taxon>Agaricomycetes</taxon>
        <taxon>Agaricomycetidae</taxon>
        <taxon>Agaricales</taxon>
        <taxon>Pleurotineae</taxon>
        <taxon>Stephanosporaceae</taxon>
        <taxon>Cristinia</taxon>
    </lineage>
</organism>